<evidence type="ECO:0000313" key="3">
    <source>
        <dbReference type="EMBL" id="RBO83417.1"/>
    </source>
</evidence>
<name>A0A366D022_9GAMM</name>
<proteinExistence type="predicted"/>
<keyword evidence="2" id="KW-0812">Transmembrane</keyword>
<dbReference type="OrthoDB" id="9180264at2"/>
<dbReference type="RefSeq" id="WP_113874367.1">
    <property type="nucleotide sequence ID" value="NZ_QNRF01000004.1"/>
</dbReference>
<gene>
    <name evidence="3" type="ORF">DFP76_104236</name>
</gene>
<evidence type="ECO:0000256" key="2">
    <source>
        <dbReference type="SAM" id="Phobius"/>
    </source>
</evidence>
<protein>
    <recommendedName>
        <fullName evidence="5">Helix-hairpin-helix protein</fullName>
    </recommendedName>
</protein>
<evidence type="ECO:0000256" key="1">
    <source>
        <dbReference type="SAM" id="MobiDB-lite"/>
    </source>
</evidence>
<keyword evidence="2" id="KW-1133">Transmembrane helix</keyword>
<keyword evidence="4" id="KW-1185">Reference proteome</keyword>
<evidence type="ECO:0008006" key="5">
    <source>
        <dbReference type="Google" id="ProtNLM"/>
    </source>
</evidence>
<evidence type="ECO:0000313" key="4">
    <source>
        <dbReference type="Proteomes" id="UP000252086"/>
    </source>
</evidence>
<comment type="caution">
    <text evidence="3">The sequence shown here is derived from an EMBL/GenBank/DDBJ whole genome shotgun (WGS) entry which is preliminary data.</text>
</comment>
<dbReference type="AlphaFoldDB" id="A0A366D022"/>
<reference evidence="3 4" key="1">
    <citation type="submission" date="2018-06" db="EMBL/GenBank/DDBJ databases">
        <title>Genomic Encyclopedia of Type Strains, Phase III (KMG-III): the genomes of soil and plant-associated and newly described type strains.</title>
        <authorList>
            <person name="Whitman W."/>
        </authorList>
    </citation>
    <scope>NUCLEOTIDE SEQUENCE [LARGE SCALE GENOMIC DNA]</scope>
    <source>
        <strain evidence="3 4">CECT 7732</strain>
    </source>
</reference>
<sequence>MEHSDMRRMMQEALELKTGEVFEIIYHGGSSPGSRRTIMPLKVDKYTVYAKCFASDEEKTFRFDNMELAENSDAPAWQPFDHQKADTLPNEKKTGFLASAKEEYKKTKEPMSKKSIFFMALFFGLIAGYFFGYIGFIIVFCLFVYVGIDNNSKLKKKSVAPQTQVQTTVFAPTSTSGNTLSIDSQSTRSTDTNNLSSKTNFTSVPTPTTKTEARQMVKELETEEDVRNFVLSCEEAQDNLYDNHDLTEKQLDKLSDLLSDAMDLAEFKTLAWQFVPDASPQTPLEELKLAYKVFSNDEYKSLPKKFKQDNSWLELTIGDEPDLPDEFLANLIGFREIVESKLSDDQMITAIDNYLSEHPIFMEEYFGELDEDASLTHGQEWFASKLSQLGLPAAWELFAEGYTTIEKCLEIDPNEFIKRRGIGPKKKQQLIEFQEKHR</sequence>
<dbReference type="Proteomes" id="UP000252086">
    <property type="component" value="Unassembled WGS sequence"/>
</dbReference>
<feature type="region of interest" description="Disordered" evidence="1">
    <location>
        <begin position="179"/>
        <end position="210"/>
    </location>
</feature>
<feature type="transmembrane region" description="Helical" evidence="2">
    <location>
        <begin position="115"/>
        <end position="148"/>
    </location>
</feature>
<accession>A0A366D022</accession>
<dbReference type="EMBL" id="QNRF01000004">
    <property type="protein sequence ID" value="RBO83417.1"/>
    <property type="molecule type" value="Genomic_DNA"/>
</dbReference>
<keyword evidence="2" id="KW-0472">Membrane</keyword>
<organism evidence="3 4">
    <name type="scientific">Marinomonas aquiplantarum</name>
    <dbReference type="NCBI Taxonomy" id="491951"/>
    <lineage>
        <taxon>Bacteria</taxon>
        <taxon>Pseudomonadati</taxon>
        <taxon>Pseudomonadota</taxon>
        <taxon>Gammaproteobacteria</taxon>
        <taxon>Oceanospirillales</taxon>
        <taxon>Oceanospirillaceae</taxon>
        <taxon>Marinomonas</taxon>
    </lineage>
</organism>